<keyword evidence="4 6" id="KW-0378">Hydrolase</keyword>
<dbReference type="InterPro" id="IPR014721">
    <property type="entry name" value="Ribsml_uS5_D2-typ_fold_subgr"/>
</dbReference>
<dbReference type="NCBIfam" id="TIGR00188">
    <property type="entry name" value="rnpA"/>
    <property type="match status" value="1"/>
</dbReference>
<dbReference type="InterPro" id="IPR020568">
    <property type="entry name" value="Ribosomal_Su5_D2-typ_SF"/>
</dbReference>
<organism evidence="8 9">
    <name type="scientific">candidate division WOR-1 bacterium RIFCSPLOWO2_02_FULL_46_20</name>
    <dbReference type="NCBI Taxonomy" id="1802567"/>
    <lineage>
        <taxon>Bacteria</taxon>
        <taxon>Bacillati</taxon>
        <taxon>Saganbacteria</taxon>
    </lineage>
</organism>
<dbReference type="InterPro" id="IPR000100">
    <property type="entry name" value="RNase_P"/>
</dbReference>
<dbReference type="GO" id="GO:0001682">
    <property type="term" value="P:tRNA 5'-leader removal"/>
    <property type="evidence" value="ECO:0007669"/>
    <property type="project" value="UniProtKB-UniRule"/>
</dbReference>
<proteinExistence type="inferred from homology"/>
<dbReference type="Proteomes" id="UP000176938">
    <property type="component" value="Unassembled WGS sequence"/>
</dbReference>
<comment type="function">
    <text evidence="6">RNaseP catalyzes the removal of the 5'-leader sequence from pre-tRNA to produce the mature 5'-terminus. It can also cleave other RNA substrates such as 4.5S RNA. The protein component plays an auxiliary but essential role in vivo by binding to the 5'-leader sequence and broadening the substrate specificity of the ribozyme.</text>
</comment>
<comment type="subunit">
    <text evidence="6">Consists of a catalytic RNA component (M1 or rnpB) and a protein subunit.</text>
</comment>
<evidence type="ECO:0000256" key="2">
    <source>
        <dbReference type="ARBA" id="ARBA00022722"/>
    </source>
</evidence>
<dbReference type="SUPFAM" id="SSF54211">
    <property type="entry name" value="Ribosomal protein S5 domain 2-like"/>
    <property type="match status" value="1"/>
</dbReference>
<evidence type="ECO:0000256" key="7">
    <source>
        <dbReference type="NCBIfam" id="TIGR00188"/>
    </source>
</evidence>
<dbReference type="Gene3D" id="3.30.230.10">
    <property type="match status" value="1"/>
</dbReference>
<gene>
    <name evidence="6" type="primary">rnpA</name>
    <name evidence="8" type="ORF">A3H38_00470</name>
</gene>
<dbReference type="PANTHER" id="PTHR33992">
    <property type="entry name" value="RIBONUCLEASE P PROTEIN COMPONENT"/>
    <property type="match status" value="1"/>
</dbReference>
<dbReference type="PANTHER" id="PTHR33992:SF1">
    <property type="entry name" value="RIBONUCLEASE P PROTEIN COMPONENT"/>
    <property type="match status" value="1"/>
</dbReference>
<comment type="similarity">
    <text evidence="6">Belongs to the RnpA family.</text>
</comment>
<dbReference type="GO" id="GO:0000049">
    <property type="term" value="F:tRNA binding"/>
    <property type="evidence" value="ECO:0007669"/>
    <property type="project" value="UniProtKB-UniRule"/>
</dbReference>
<dbReference type="HAMAP" id="MF_00227">
    <property type="entry name" value="RNase_P"/>
    <property type="match status" value="1"/>
</dbReference>
<accession>A0A1F4RFP4</accession>
<keyword evidence="3 6" id="KW-0255">Endonuclease</keyword>
<reference evidence="8 9" key="1">
    <citation type="journal article" date="2016" name="Nat. Commun.">
        <title>Thousands of microbial genomes shed light on interconnected biogeochemical processes in an aquifer system.</title>
        <authorList>
            <person name="Anantharaman K."/>
            <person name="Brown C.T."/>
            <person name="Hug L.A."/>
            <person name="Sharon I."/>
            <person name="Castelle C.J."/>
            <person name="Probst A.J."/>
            <person name="Thomas B.C."/>
            <person name="Singh A."/>
            <person name="Wilkins M.J."/>
            <person name="Karaoz U."/>
            <person name="Brodie E.L."/>
            <person name="Williams K.H."/>
            <person name="Hubbard S.S."/>
            <person name="Banfield J.F."/>
        </authorList>
    </citation>
    <scope>NUCLEOTIDE SEQUENCE [LARGE SCALE GENOMIC DNA]</scope>
</reference>
<evidence type="ECO:0000256" key="4">
    <source>
        <dbReference type="ARBA" id="ARBA00022801"/>
    </source>
</evidence>
<evidence type="ECO:0000313" key="9">
    <source>
        <dbReference type="Proteomes" id="UP000176938"/>
    </source>
</evidence>
<dbReference type="GO" id="GO:0042781">
    <property type="term" value="F:3'-tRNA processing endoribonuclease activity"/>
    <property type="evidence" value="ECO:0007669"/>
    <property type="project" value="TreeGrafter"/>
</dbReference>
<sequence>MVLEREIKAKAVVRFWRREEKREESVLLPKPERLSKASEIKATLKTRQYFSSTPLLSLVARDNARACSRLVVVTPKKLGNACKRNRIRRVICAAYCEIRHKIAKNIDLVVFPERPADDPSLAKSRKELHNCLIRAKLLCNA</sequence>
<evidence type="ECO:0000256" key="1">
    <source>
        <dbReference type="ARBA" id="ARBA00022694"/>
    </source>
</evidence>
<name>A0A1F4RFP4_UNCSA</name>
<keyword evidence="1 6" id="KW-0819">tRNA processing</keyword>
<dbReference type="EMBL" id="METP01000012">
    <property type="protein sequence ID" value="OGC06990.1"/>
    <property type="molecule type" value="Genomic_DNA"/>
</dbReference>
<comment type="catalytic activity">
    <reaction evidence="6">
        <text>Endonucleolytic cleavage of RNA, removing 5'-extranucleotides from tRNA precursor.</text>
        <dbReference type="EC" id="3.1.26.5"/>
    </reaction>
</comment>
<dbReference type="EC" id="3.1.26.5" evidence="6 7"/>
<keyword evidence="2 6" id="KW-0540">Nuclease</keyword>
<evidence type="ECO:0000256" key="6">
    <source>
        <dbReference type="HAMAP-Rule" id="MF_00227"/>
    </source>
</evidence>
<evidence type="ECO:0000313" key="8">
    <source>
        <dbReference type="EMBL" id="OGC06990.1"/>
    </source>
</evidence>
<comment type="caution">
    <text evidence="8">The sequence shown here is derived from an EMBL/GenBank/DDBJ whole genome shotgun (WGS) entry which is preliminary data.</text>
</comment>
<dbReference type="AlphaFoldDB" id="A0A1F4RFP4"/>
<evidence type="ECO:0000256" key="3">
    <source>
        <dbReference type="ARBA" id="ARBA00022759"/>
    </source>
</evidence>
<keyword evidence="5 6" id="KW-0694">RNA-binding</keyword>
<protein>
    <recommendedName>
        <fullName evidence="6 7">Ribonuclease P protein component</fullName>
        <shortName evidence="6">RNase P protein</shortName>
        <shortName evidence="6">RNaseP protein</shortName>
        <ecNumber evidence="6 7">3.1.26.5</ecNumber>
    </recommendedName>
    <alternativeName>
        <fullName evidence="6">Protein C5</fullName>
    </alternativeName>
</protein>
<dbReference type="GO" id="GO:0004526">
    <property type="term" value="F:ribonuclease P activity"/>
    <property type="evidence" value="ECO:0007669"/>
    <property type="project" value="UniProtKB-UniRule"/>
</dbReference>
<evidence type="ECO:0000256" key="5">
    <source>
        <dbReference type="ARBA" id="ARBA00022884"/>
    </source>
</evidence>
<dbReference type="Pfam" id="PF00825">
    <property type="entry name" value="Ribonuclease_P"/>
    <property type="match status" value="1"/>
</dbReference>
<dbReference type="GO" id="GO:0030677">
    <property type="term" value="C:ribonuclease P complex"/>
    <property type="evidence" value="ECO:0007669"/>
    <property type="project" value="TreeGrafter"/>
</dbReference>